<organism evidence="2 3">
    <name type="scientific">Quercus rubra</name>
    <name type="common">Northern red oak</name>
    <name type="synonym">Quercus borealis</name>
    <dbReference type="NCBI Taxonomy" id="3512"/>
    <lineage>
        <taxon>Eukaryota</taxon>
        <taxon>Viridiplantae</taxon>
        <taxon>Streptophyta</taxon>
        <taxon>Embryophyta</taxon>
        <taxon>Tracheophyta</taxon>
        <taxon>Spermatophyta</taxon>
        <taxon>Magnoliopsida</taxon>
        <taxon>eudicotyledons</taxon>
        <taxon>Gunneridae</taxon>
        <taxon>Pentapetalae</taxon>
        <taxon>rosids</taxon>
        <taxon>fabids</taxon>
        <taxon>Fagales</taxon>
        <taxon>Fagaceae</taxon>
        <taxon>Quercus</taxon>
    </lineage>
</organism>
<comment type="caution">
    <text evidence="2">The sequence shown here is derived from an EMBL/GenBank/DDBJ whole genome shotgun (WGS) entry which is preliminary data.</text>
</comment>
<feature type="region of interest" description="Disordered" evidence="1">
    <location>
        <begin position="1"/>
        <end position="25"/>
    </location>
</feature>
<dbReference type="PANTHER" id="PTHR33922:SF2">
    <property type="entry name" value="OS07G0589600 PROTEIN"/>
    <property type="match status" value="1"/>
</dbReference>
<proteinExistence type="predicted"/>
<dbReference type="EMBL" id="JAXUIC010000006">
    <property type="protein sequence ID" value="KAK4584801.1"/>
    <property type="molecule type" value="Genomic_DNA"/>
</dbReference>
<feature type="compositionally biased region" description="Low complexity" evidence="1">
    <location>
        <begin position="231"/>
        <end position="260"/>
    </location>
</feature>
<reference evidence="2 3" key="1">
    <citation type="journal article" date="2023" name="G3 (Bethesda)">
        <title>A haplotype-resolved chromosome-scale genome for Quercus rubra L. provides insights into the genetics of adaptive traits for red oak species.</title>
        <authorList>
            <person name="Kapoor B."/>
            <person name="Jenkins J."/>
            <person name="Schmutz J."/>
            <person name="Zhebentyayeva T."/>
            <person name="Kuelheim C."/>
            <person name="Coggeshall M."/>
            <person name="Heim C."/>
            <person name="Lasky J.R."/>
            <person name="Leites L."/>
            <person name="Islam-Faridi N."/>
            <person name="Romero-Severson J."/>
            <person name="DeLeo V.L."/>
            <person name="Lucas S.M."/>
            <person name="Lazic D."/>
            <person name="Gailing O."/>
            <person name="Carlson J."/>
            <person name="Staton M."/>
        </authorList>
    </citation>
    <scope>NUCLEOTIDE SEQUENCE [LARGE SCALE GENOMIC DNA]</scope>
    <source>
        <strain evidence="2">Pseudo-F2</strain>
    </source>
</reference>
<feature type="compositionally biased region" description="Polar residues" evidence="1">
    <location>
        <begin position="183"/>
        <end position="198"/>
    </location>
</feature>
<dbReference type="AlphaFoldDB" id="A0AAN7ISY6"/>
<evidence type="ECO:0000256" key="1">
    <source>
        <dbReference type="SAM" id="MobiDB-lite"/>
    </source>
</evidence>
<feature type="compositionally biased region" description="Low complexity" evidence="1">
    <location>
        <begin position="99"/>
        <end position="112"/>
    </location>
</feature>
<name>A0AAN7ISY6_QUERU</name>
<feature type="compositionally biased region" description="Low complexity" evidence="1">
    <location>
        <begin position="126"/>
        <end position="158"/>
    </location>
</feature>
<sequence>MAINCAKERWEHSNSSEQAVEEELDEDLSFCDLPFISNLTEEKEEEQSRKEDALAIDHQTQEEFDFPSRGGSLLRESEMCAADEVFFQGQILPLRLSVSSQSGSGGVKQESQNISRCTSRSESMDHNSTGGFTSNNSSRSSSTRSHNSTSSTSSNNTFRQNSKPIRVQNNFLTCPSPKPQIRISATTRQGTVSGRRSNSSARDFFRLGLVPTPEIGLQDLKVRRNISVNKNSVSRNSSLSSSSSSTSAKINNSSSRKSNSGLNMEDKQIRQGFLERRLGGLLSGCKCTDETVSSNVVIIKSNSESATTTHAKKAEKLLELKMKKNQEEKQQGKQAMSRHRTYEWLKELSHATYPPGS</sequence>
<evidence type="ECO:0000313" key="3">
    <source>
        <dbReference type="Proteomes" id="UP001324115"/>
    </source>
</evidence>
<feature type="compositionally biased region" description="Polar residues" evidence="1">
    <location>
        <begin position="159"/>
        <end position="173"/>
    </location>
</feature>
<feature type="region of interest" description="Disordered" evidence="1">
    <location>
        <begin position="99"/>
        <end position="198"/>
    </location>
</feature>
<evidence type="ECO:0000313" key="2">
    <source>
        <dbReference type="EMBL" id="KAK4584801.1"/>
    </source>
</evidence>
<gene>
    <name evidence="2" type="ORF">RGQ29_022480</name>
</gene>
<keyword evidence="3" id="KW-1185">Reference proteome</keyword>
<protein>
    <submittedName>
        <fullName evidence="2">Uncharacterized protein</fullName>
    </submittedName>
</protein>
<feature type="compositionally biased region" description="Basic and acidic residues" evidence="1">
    <location>
        <begin position="1"/>
        <end position="14"/>
    </location>
</feature>
<accession>A0AAN7ISY6</accession>
<dbReference type="PANTHER" id="PTHR33922">
    <property type="entry name" value="OS01G0888066 PROTEIN-RELATED"/>
    <property type="match status" value="1"/>
</dbReference>
<dbReference type="Proteomes" id="UP001324115">
    <property type="component" value="Unassembled WGS sequence"/>
</dbReference>
<feature type="region of interest" description="Disordered" evidence="1">
    <location>
        <begin position="231"/>
        <end position="264"/>
    </location>
</feature>